<dbReference type="Proteomes" id="UP000003295">
    <property type="component" value="Unassembled WGS sequence"/>
</dbReference>
<name>C4FBP6_9ACTN</name>
<evidence type="ECO:0000313" key="2">
    <source>
        <dbReference type="Proteomes" id="UP000003295"/>
    </source>
</evidence>
<sequence length="187" mass="20164">MRGRRVDWRLAALPLALTVLSTAFVFATQCVVSERGRLESAEERGSLRDAVVEDARANAGSSVEVAMDGLMTGLGPVMSGHVRASSLGGFLDDLHAWQKDAVRMGDGPCASVEFEERASLPALAEDVLKTYARTRTASLVASGYLDLKGNVWGAVLREGTTWCDVLLVTTEDDAVSRVRVTRVLPER</sequence>
<proteinExistence type="predicted"/>
<protein>
    <submittedName>
        <fullName evidence="1">Uncharacterized protein</fullName>
    </submittedName>
</protein>
<gene>
    <name evidence="1" type="ORF">COLINT_03509</name>
</gene>
<evidence type="ECO:0000313" key="1">
    <source>
        <dbReference type="EMBL" id="EEP43798.1"/>
    </source>
</evidence>
<dbReference type="HOGENOM" id="CLU_1445355_0_0_11"/>
<dbReference type="STRING" id="521003.COLINT_03509"/>
<comment type="caution">
    <text evidence="1">The sequence shown here is derived from an EMBL/GenBank/DDBJ whole genome shotgun (WGS) entry which is preliminary data.</text>
</comment>
<dbReference type="EMBL" id="ABXH02000039">
    <property type="protein sequence ID" value="EEP43798.1"/>
    <property type="molecule type" value="Genomic_DNA"/>
</dbReference>
<accession>C4FBP6</accession>
<organism evidence="1 2">
    <name type="scientific">Collinsella intestinalis DSM 13280</name>
    <dbReference type="NCBI Taxonomy" id="521003"/>
    <lineage>
        <taxon>Bacteria</taxon>
        <taxon>Bacillati</taxon>
        <taxon>Actinomycetota</taxon>
        <taxon>Coriobacteriia</taxon>
        <taxon>Coriobacteriales</taxon>
        <taxon>Coriobacteriaceae</taxon>
        <taxon>Collinsella</taxon>
    </lineage>
</organism>
<reference evidence="1 2" key="1">
    <citation type="submission" date="2009-04" db="EMBL/GenBank/DDBJ databases">
        <authorList>
            <person name="Weinstock G."/>
            <person name="Sodergren E."/>
            <person name="Clifton S."/>
            <person name="Fulton L."/>
            <person name="Fulton B."/>
            <person name="Courtney L."/>
            <person name="Fronick C."/>
            <person name="Harrison M."/>
            <person name="Strong C."/>
            <person name="Farmer C."/>
            <person name="Delahaunty K."/>
            <person name="Markovic C."/>
            <person name="Hall O."/>
            <person name="Minx P."/>
            <person name="Tomlinson C."/>
            <person name="Mitreva M."/>
            <person name="Nelson J."/>
            <person name="Hou S."/>
            <person name="Wollam A."/>
            <person name="Pepin K.H."/>
            <person name="Johnson M."/>
            <person name="Bhonagiri V."/>
            <person name="Nash W.E."/>
            <person name="Warren W."/>
            <person name="Chinwalla A."/>
            <person name="Mardis E.R."/>
            <person name="Wilson R.K."/>
        </authorList>
    </citation>
    <scope>NUCLEOTIDE SEQUENCE [LARGE SCALE GENOMIC DNA]</scope>
    <source>
        <strain evidence="1 2">DSM 13280</strain>
    </source>
</reference>
<dbReference type="AlphaFoldDB" id="C4FBP6"/>